<dbReference type="Pfam" id="PF13450">
    <property type="entry name" value="NAD_binding_8"/>
    <property type="match status" value="1"/>
</dbReference>
<protein>
    <submittedName>
        <fullName evidence="7">UDP-galactopyranose mutase</fullName>
    </submittedName>
</protein>
<dbReference type="Proteomes" id="UP000184465">
    <property type="component" value="Unassembled WGS sequence"/>
</dbReference>
<keyword evidence="3" id="KW-0285">Flavoprotein</keyword>
<dbReference type="STRING" id="1121301.SAMN02745912_00686"/>
<dbReference type="PANTHER" id="PTHR21197">
    <property type="entry name" value="UDP-GALACTOPYRANOSE MUTASE"/>
    <property type="match status" value="1"/>
</dbReference>
<dbReference type="GO" id="GO:0005829">
    <property type="term" value="C:cytosol"/>
    <property type="evidence" value="ECO:0007669"/>
    <property type="project" value="TreeGrafter"/>
</dbReference>
<dbReference type="OrthoDB" id="9769600at2"/>
<dbReference type="RefSeq" id="WP_073146975.1">
    <property type="nucleotide sequence ID" value="NZ_FRAG01000005.1"/>
</dbReference>
<dbReference type="Pfam" id="PF03275">
    <property type="entry name" value="GLF"/>
    <property type="match status" value="1"/>
</dbReference>
<feature type="domain" description="UDP-galactopyranose mutase C-terminal" evidence="6">
    <location>
        <begin position="146"/>
        <end position="342"/>
    </location>
</feature>
<gene>
    <name evidence="7" type="ORF">SAMN02745912_00686</name>
</gene>
<evidence type="ECO:0000256" key="4">
    <source>
        <dbReference type="ARBA" id="ARBA00022827"/>
    </source>
</evidence>
<evidence type="ECO:0000256" key="2">
    <source>
        <dbReference type="ARBA" id="ARBA00009321"/>
    </source>
</evidence>
<organism evidence="7 8">
    <name type="scientific">Paramaledivibacter caminithermalis (strain DSM 15212 / CIP 107654 / DViRD3)</name>
    <name type="common">Clostridium caminithermale</name>
    <dbReference type="NCBI Taxonomy" id="1121301"/>
    <lineage>
        <taxon>Bacteria</taxon>
        <taxon>Bacillati</taxon>
        <taxon>Bacillota</taxon>
        <taxon>Clostridia</taxon>
        <taxon>Peptostreptococcales</taxon>
        <taxon>Caminicellaceae</taxon>
        <taxon>Paramaledivibacter</taxon>
    </lineage>
</organism>
<name>A0A1M6L6N3_PARC5</name>
<evidence type="ECO:0000256" key="3">
    <source>
        <dbReference type="ARBA" id="ARBA00022630"/>
    </source>
</evidence>
<dbReference type="AlphaFoldDB" id="A0A1M6L6N3"/>
<keyword evidence="8" id="KW-1185">Reference proteome</keyword>
<dbReference type="GO" id="GO:0008767">
    <property type="term" value="F:UDP-galactopyranose mutase activity"/>
    <property type="evidence" value="ECO:0007669"/>
    <property type="project" value="InterPro"/>
</dbReference>
<evidence type="ECO:0000313" key="8">
    <source>
        <dbReference type="Proteomes" id="UP000184465"/>
    </source>
</evidence>
<dbReference type="Gene3D" id="3.40.50.720">
    <property type="entry name" value="NAD(P)-binding Rossmann-like Domain"/>
    <property type="match status" value="3"/>
</dbReference>
<evidence type="ECO:0000313" key="7">
    <source>
        <dbReference type="EMBL" id="SHJ66865.1"/>
    </source>
</evidence>
<dbReference type="NCBIfam" id="TIGR00031">
    <property type="entry name" value="UDP-GALP_mutase"/>
    <property type="match status" value="1"/>
</dbReference>
<accession>A0A1M6L6N3</accession>
<keyword evidence="4" id="KW-0274">FAD</keyword>
<comment type="similarity">
    <text evidence="2">Belongs to the UDP-galactopyranose/dTDP-fucopyranose mutase family.</text>
</comment>
<dbReference type="GO" id="GO:0050660">
    <property type="term" value="F:flavin adenine dinucleotide binding"/>
    <property type="evidence" value="ECO:0007669"/>
    <property type="project" value="TreeGrafter"/>
</dbReference>
<dbReference type="PANTHER" id="PTHR21197:SF0">
    <property type="entry name" value="UDP-GALACTOPYRANOSE MUTASE"/>
    <property type="match status" value="1"/>
</dbReference>
<dbReference type="InterPro" id="IPR004379">
    <property type="entry name" value="UDP-GALP_mutase"/>
</dbReference>
<evidence type="ECO:0000259" key="6">
    <source>
        <dbReference type="Pfam" id="PF03275"/>
    </source>
</evidence>
<evidence type="ECO:0000256" key="1">
    <source>
        <dbReference type="ARBA" id="ARBA00001974"/>
    </source>
</evidence>
<evidence type="ECO:0000256" key="5">
    <source>
        <dbReference type="ARBA" id="ARBA00023235"/>
    </source>
</evidence>
<dbReference type="SUPFAM" id="SSF54373">
    <property type="entry name" value="FAD-linked reductases, C-terminal domain"/>
    <property type="match status" value="1"/>
</dbReference>
<dbReference type="EMBL" id="FRAG01000005">
    <property type="protein sequence ID" value="SHJ66865.1"/>
    <property type="molecule type" value="Genomic_DNA"/>
</dbReference>
<dbReference type="InterPro" id="IPR015899">
    <property type="entry name" value="UDP-GalPyranose_mutase_C"/>
</dbReference>
<sequence length="360" mass="43014">MFNYLIVGCGLSGVTCARLLAEKGKKVLIVEKRNHIAGNAYDFYNNDGILVHKYGPHIFHTRFKEVWDFLSRFTQWRLYQHRVLTYIDGKLVPMPINIDTINILYGTGYNSLTIHDFYDKVKRKDINIQNARDMVISKVGEELYEKFFKGYTKKQWDLYPEELDKEVTARIPIRYNRDDRYFSDKYQGIPLYGYTEMIKNMLDHENISVLLQTDYKDIQDEIKYDRMIYTGPIDYFFDFVFGKLPYRSLRFEEETLNMEYYQKVATINYPNDYDFTRITEFKHLTGQKSNKTTIMKEYAKSEGEPYYPIPTQENKELYDLYKREAKILDGVYFIGRLGKYKYTNMDVVVKEAMELIDEIE</sequence>
<comment type="cofactor">
    <cofactor evidence="1">
        <name>FAD</name>
        <dbReference type="ChEBI" id="CHEBI:57692"/>
    </cofactor>
</comment>
<keyword evidence="5" id="KW-0413">Isomerase</keyword>
<reference evidence="7 8" key="1">
    <citation type="submission" date="2016-11" db="EMBL/GenBank/DDBJ databases">
        <authorList>
            <person name="Jaros S."/>
            <person name="Januszkiewicz K."/>
            <person name="Wedrychowicz H."/>
        </authorList>
    </citation>
    <scope>NUCLEOTIDE SEQUENCE [LARGE SCALE GENOMIC DNA]</scope>
    <source>
        <strain evidence="7 8">DSM 15212</strain>
    </source>
</reference>
<dbReference type="SUPFAM" id="SSF51971">
    <property type="entry name" value="Nucleotide-binding domain"/>
    <property type="match status" value="1"/>
</dbReference>
<proteinExistence type="inferred from homology"/>